<feature type="non-terminal residue" evidence="11">
    <location>
        <position position="1"/>
    </location>
</feature>
<keyword evidence="5" id="KW-0812">Transmembrane</keyword>
<dbReference type="OrthoDB" id="421979at2759"/>
<keyword evidence="4" id="KW-0808">Transferase</keyword>
<dbReference type="GO" id="GO:0016757">
    <property type="term" value="F:glycosyltransferase activity"/>
    <property type="evidence" value="ECO:0007669"/>
    <property type="project" value="UniProtKB-KW"/>
</dbReference>
<keyword evidence="6" id="KW-0735">Signal-anchor</keyword>
<organism evidence="11 12">
    <name type="scientific">Clunio marinus</name>
    <dbReference type="NCBI Taxonomy" id="568069"/>
    <lineage>
        <taxon>Eukaryota</taxon>
        <taxon>Metazoa</taxon>
        <taxon>Ecdysozoa</taxon>
        <taxon>Arthropoda</taxon>
        <taxon>Hexapoda</taxon>
        <taxon>Insecta</taxon>
        <taxon>Pterygota</taxon>
        <taxon>Neoptera</taxon>
        <taxon>Endopterygota</taxon>
        <taxon>Diptera</taxon>
        <taxon>Nematocera</taxon>
        <taxon>Chironomoidea</taxon>
        <taxon>Chironomidae</taxon>
        <taxon>Clunio</taxon>
    </lineage>
</organism>
<evidence type="ECO:0000259" key="10">
    <source>
        <dbReference type="Pfam" id="PF02434"/>
    </source>
</evidence>
<feature type="domain" description="Fringe-like glycosyltransferase" evidence="10">
    <location>
        <begin position="179"/>
        <end position="400"/>
    </location>
</feature>
<dbReference type="GO" id="GO:0012505">
    <property type="term" value="C:endomembrane system"/>
    <property type="evidence" value="ECO:0007669"/>
    <property type="project" value="UniProtKB-SubCell"/>
</dbReference>
<evidence type="ECO:0000256" key="5">
    <source>
        <dbReference type="ARBA" id="ARBA00022692"/>
    </source>
</evidence>
<dbReference type="EMBL" id="CVRI01000001">
    <property type="protein sequence ID" value="CRK86449.1"/>
    <property type="molecule type" value="Genomic_DNA"/>
</dbReference>
<evidence type="ECO:0000256" key="7">
    <source>
        <dbReference type="ARBA" id="ARBA00022989"/>
    </source>
</evidence>
<name>A0A1J1HJM1_9DIPT</name>
<dbReference type="Gene3D" id="3.90.550.50">
    <property type="match status" value="2"/>
</dbReference>
<evidence type="ECO:0000256" key="9">
    <source>
        <dbReference type="ARBA" id="ARBA00037847"/>
    </source>
</evidence>
<keyword evidence="7" id="KW-1133">Transmembrane helix</keyword>
<accession>A0A1J1HJM1</accession>
<sequence>KSKPNVYLSHEISNKRNAWAITPILIDILNQLIKPQIKWFVVCEANSIVNLKKLLSSLENENELIEGYYGFPLYDRDATIIHHFAFFHNPSIFHFPFLKAGVAFSIPLLHRLVDRLLPSATPPFKAPTEFSIDASHELALFIWNIDKNLNLKTVPYFCSHYGSECAIYARDENIFCGNPISLDKVLFAVKTCEKYHKERLPIILGTWAQFTIHLRVFSDVRDDAIPTVSTNVPNYERGHCEKSLKILGMVLDEITKNTTLKNVEWIVMTDDDTLLSTSSLTEYLGCFNKNEYIYLGERYGFDLFSEDNGYNYITGGGGIVFNLKTVRKIVESCSCPSPSSPDDMIIAACLKQLGIEPIHSTLFHQARPKDYPSIVLNKNSISFHKFWQIDPIEEYDKRFKRKDKEYYVIDRNLISDYNFLKQDCISEQNHEENVMKKEEFNRIEL</sequence>
<dbReference type="Proteomes" id="UP000183832">
    <property type="component" value="Unassembled WGS sequence"/>
</dbReference>
<keyword evidence="12" id="KW-1185">Reference proteome</keyword>
<dbReference type="STRING" id="568069.A0A1J1HJM1"/>
<dbReference type="Pfam" id="PF02434">
    <property type="entry name" value="Fringe"/>
    <property type="match status" value="1"/>
</dbReference>
<comment type="similarity">
    <text evidence="2">Belongs to the glycosyltransferase 31 family.</text>
</comment>
<evidence type="ECO:0000313" key="11">
    <source>
        <dbReference type="EMBL" id="CRK86449.1"/>
    </source>
</evidence>
<keyword evidence="3" id="KW-0328">Glycosyltransferase</keyword>
<dbReference type="AlphaFoldDB" id="A0A1J1HJM1"/>
<dbReference type="GO" id="GO:0016020">
    <property type="term" value="C:membrane"/>
    <property type="evidence" value="ECO:0007669"/>
    <property type="project" value="UniProtKB-SubCell"/>
</dbReference>
<protein>
    <submittedName>
        <fullName evidence="11">CLUMA_CG000021, isoform A</fullName>
    </submittedName>
</protein>
<evidence type="ECO:0000256" key="6">
    <source>
        <dbReference type="ARBA" id="ARBA00022968"/>
    </source>
</evidence>
<dbReference type="InterPro" id="IPR003378">
    <property type="entry name" value="Fringe-like_glycosylTrfase"/>
</dbReference>
<evidence type="ECO:0000256" key="2">
    <source>
        <dbReference type="ARBA" id="ARBA00008661"/>
    </source>
</evidence>
<evidence type="ECO:0000256" key="3">
    <source>
        <dbReference type="ARBA" id="ARBA00022676"/>
    </source>
</evidence>
<gene>
    <name evidence="11" type="primary">putative Beta-1</name>
    <name evidence="11" type="ORF">CLUMA_CG000021</name>
</gene>
<evidence type="ECO:0000313" key="12">
    <source>
        <dbReference type="Proteomes" id="UP000183832"/>
    </source>
</evidence>
<proteinExistence type="inferred from homology"/>
<keyword evidence="8" id="KW-0472">Membrane</keyword>
<reference evidence="11 12" key="1">
    <citation type="submission" date="2015-04" db="EMBL/GenBank/DDBJ databases">
        <authorList>
            <person name="Syromyatnikov M.Y."/>
            <person name="Popov V.N."/>
        </authorList>
    </citation>
    <scope>NUCLEOTIDE SEQUENCE [LARGE SCALE GENOMIC DNA]</scope>
</reference>
<dbReference type="PANTHER" id="PTHR10811">
    <property type="entry name" value="FRINGE-RELATED"/>
    <property type="match status" value="1"/>
</dbReference>
<evidence type="ECO:0000256" key="4">
    <source>
        <dbReference type="ARBA" id="ARBA00022679"/>
    </source>
</evidence>
<evidence type="ECO:0000256" key="1">
    <source>
        <dbReference type="ARBA" id="ARBA00004606"/>
    </source>
</evidence>
<evidence type="ECO:0000256" key="8">
    <source>
        <dbReference type="ARBA" id="ARBA00023136"/>
    </source>
</evidence>
<comment type="subcellular location">
    <subcellularLocation>
        <location evidence="9">Endomembrane system</location>
        <topology evidence="9">Single-pass membrane protein</topology>
    </subcellularLocation>
    <subcellularLocation>
        <location evidence="1">Membrane</location>
        <topology evidence="1">Single-pass type II membrane protein</topology>
    </subcellularLocation>
</comment>